<keyword evidence="1" id="KW-0812">Transmembrane</keyword>
<proteinExistence type="predicted"/>
<protein>
    <submittedName>
        <fullName evidence="2">Uncharacterized protein</fullName>
    </submittedName>
</protein>
<keyword evidence="1" id="KW-0472">Membrane</keyword>
<dbReference type="InParanoid" id="A0A2T3AT31"/>
<keyword evidence="3" id="KW-1185">Reference proteome</keyword>
<reference evidence="2 3" key="1">
    <citation type="journal article" date="2018" name="New Phytol.">
        <title>Comparative genomics and transcriptomics depict ericoid mycorrhizal fungi as versatile saprotrophs and plant mutualists.</title>
        <authorList>
            <person name="Martino E."/>
            <person name="Morin E."/>
            <person name="Grelet G.A."/>
            <person name="Kuo A."/>
            <person name="Kohler A."/>
            <person name="Daghino S."/>
            <person name="Barry K.W."/>
            <person name="Cichocki N."/>
            <person name="Clum A."/>
            <person name="Dockter R.B."/>
            <person name="Hainaut M."/>
            <person name="Kuo R.C."/>
            <person name="LaButti K."/>
            <person name="Lindahl B.D."/>
            <person name="Lindquist E.A."/>
            <person name="Lipzen A."/>
            <person name="Khouja H.R."/>
            <person name="Magnuson J."/>
            <person name="Murat C."/>
            <person name="Ohm R.A."/>
            <person name="Singer S.W."/>
            <person name="Spatafora J.W."/>
            <person name="Wang M."/>
            <person name="Veneault-Fourrey C."/>
            <person name="Henrissat B."/>
            <person name="Grigoriev I.V."/>
            <person name="Martin F.M."/>
            <person name="Perotto S."/>
        </authorList>
    </citation>
    <scope>NUCLEOTIDE SEQUENCE [LARGE SCALE GENOMIC DNA]</scope>
    <source>
        <strain evidence="2 3">ATCC 22711</strain>
    </source>
</reference>
<dbReference type="GeneID" id="36571809"/>
<evidence type="ECO:0000313" key="3">
    <source>
        <dbReference type="Proteomes" id="UP000241818"/>
    </source>
</evidence>
<keyword evidence="1" id="KW-1133">Transmembrane helix</keyword>
<gene>
    <name evidence="2" type="ORF">M430DRAFT_177337</name>
</gene>
<evidence type="ECO:0000313" key="2">
    <source>
        <dbReference type="EMBL" id="PSS10645.1"/>
    </source>
</evidence>
<dbReference type="RefSeq" id="XP_024717824.1">
    <property type="nucleotide sequence ID" value="XM_024863728.1"/>
</dbReference>
<sequence>MFSYMDLCIFAFAIIGLVRTLVWIWSNSWLGKRIRPPPPPPPPVLAEIKVVLEAILRRMDEIITEDRHQRANPPEMEVVATLRPRYRTRANSAAEGSREPTL</sequence>
<dbReference type="Proteomes" id="UP000241818">
    <property type="component" value="Unassembled WGS sequence"/>
</dbReference>
<dbReference type="EMBL" id="KZ679016">
    <property type="protein sequence ID" value="PSS10645.1"/>
    <property type="molecule type" value="Genomic_DNA"/>
</dbReference>
<name>A0A2T3AT31_AMORE</name>
<dbReference type="OrthoDB" id="10458055at2759"/>
<feature type="transmembrane region" description="Helical" evidence="1">
    <location>
        <begin position="7"/>
        <end position="26"/>
    </location>
</feature>
<dbReference type="AlphaFoldDB" id="A0A2T3AT31"/>
<accession>A0A2T3AT31</accession>
<organism evidence="2 3">
    <name type="scientific">Amorphotheca resinae ATCC 22711</name>
    <dbReference type="NCBI Taxonomy" id="857342"/>
    <lineage>
        <taxon>Eukaryota</taxon>
        <taxon>Fungi</taxon>
        <taxon>Dikarya</taxon>
        <taxon>Ascomycota</taxon>
        <taxon>Pezizomycotina</taxon>
        <taxon>Leotiomycetes</taxon>
        <taxon>Helotiales</taxon>
        <taxon>Amorphothecaceae</taxon>
        <taxon>Amorphotheca</taxon>
    </lineage>
</organism>
<evidence type="ECO:0000256" key="1">
    <source>
        <dbReference type="SAM" id="Phobius"/>
    </source>
</evidence>